<feature type="region of interest" description="Disordered" evidence="1">
    <location>
        <begin position="1"/>
        <end position="64"/>
    </location>
</feature>
<feature type="compositionally biased region" description="Basic and acidic residues" evidence="1">
    <location>
        <begin position="38"/>
        <end position="51"/>
    </location>
</feature>
<dbReference type="Proteomes" id="UP001140217">
    <property type="component" value="Unassembled WGS sequence"/>
</dbReference>
<evidence type="ECO:0000256" key="1">
    <source>
        <dbReference type="SAM" id="MobiDB-lite"/>
    </source>
</evidence>
<dbReference type="AlphaFoldDB" id="A0A9W8LGV4"/>
<protein>
    <submittedName>
        <fullName evidence="2">Protein cms1</fullName>
    </submittedName>
</protein>
<name>A0A9W8LGV4_9FUNG</name>
<dbReference type="Pfam" id="PF14617">
    <property type="entry name" value="CMS1"/>
    <property type="match status" value="1"/>
</dbReference>
<proteinExistence type="predicted"/>
<dbReference type="GO" id="GO:0005634">
    <property type="term" value="C:nucleus"/>
    <property type="evidence" value="ECO:0007669"/>
    <property type="project" value="TreeGrafter"/>
</dbReference>
<sequence>MRRKAGAADELQDDFDLDESLVAASNDEGSNGDDDYGDGDKEPRPDGEASAKKRQRKKRRKVAAAAAAAGLGAGRGPGVFAVPRDASEQAALWNEHLRKAYPGLTRLELGDIALQSQHVQAADADRDASLEALARAAVAAGDKGKDKGKAAAAPGAPLVLVVCSSALRVVDLVRRLRPVSRRPVAKLFSRHIKVEAHKAMLAGAAVDVAVGTPNRIRRLLADGDLALRRLRLVAIDCWQDTKMRVVLDMDDTRADLFAMWRDILLPALKQPDCSFKLRLVAP</sequence>
<feature type="compositionally biased region" description="Basic residues" evidence="1">
    <location>
        <begin position="52"/>
        <end position="62"/>
    </location>
</feature>
<organism evidence="2 3">
    <name type="scientific">Coemansia javaensis</name>
    <dbReference type="NCBI Taxonomy" id="2761396"/>
    <lineage>
        <taxon>Eukaryota</taxon>
        <taxon>Fungi</taxon>
        <taxon>Fungi incertae sedis</taxon>
        <taxon>Zoopagomycota</taxon>
        <taxon>Kickxellomycotina</taxon>
        <taxon>Kickxellomycetes</taxon>
        <taxon>Kickxellales</taxon>
        <taxon>Kickxellaceae</taxon>
        <taxon>Coemansia</taxon>
    </lineage>
</organism>
<feature type="compositionally biased region" description="Acidic residues" evidence="1">
    <location>
        <begin position="10"/>
        <end position="19"/>
    </location>
</feature>
<dbReference type="InterPro" id="IPR027417">
    <property type="entry name" value="P-loop_NTPase"/>
</dbReference>
<accession>A0A9W8LGV4</accession>
<evidence type="ECO:0000313" key="2">
    <source>
        <dbReference type="EMBL" id="KAJ2778670.1"/>
    </source>
</evidence>
<gene>
    <name evidence="2" type="primary">cms1</name>
    <name evidence="2" type="ORF">H4R18_004456</name>
</gene>
<evidence type="ECO:0000313" key="3">
    <source>
        <dbReference type="Proteomes" id="UP001140217"/>
    </source>
</evidence>
<dbReference type="Gene3D" id="3.40.50.300">
    <property type="entry name" value="P-loop containing nucleotide triphosphate hydrolases"/>
    <property type="match status" value="1"/>
</dbReference>
<dbReference type="EMBL" id="JANBUL010000216">
    <property type="protein sequence ID" value="KAJ2778670.1"/>
    <property type="molecule type" value="Genomic_DNA"/>
</dbReference>
<dbReference type="InterPro" id="IPR032704">
    <property type="entry name" value="Cms1"/>
</dbReference>
<dbReference type="OrthoDB" id="1929311at2759"/>
<reference evidence="2" key="1">
    <citation type="submission" date="2022-07" db="EMBL/GenBank/DDBJ databases">
        <title>Phylogenomic reconstructions and comparative analyses of Kickxellomycotina fungi.</title>
        <authorList>
            <person name="Reynolds N.K."/>
            <person name="Stajich J.E."/>
            <person name="Barry K."/>
            <person name="Grigoriev I.V."/>
            <person name="Crous P."/>
            <person name="Smith M.E."/>
        </authorList>
    </citation>
    <scope>NUCLEOTIDE SEQUENCE</scope>
    <source>
        <strain evidence="2">NBRC 105414</strain>
    </source>
</reference>
<dbReference type="PANTHER" id="PTHR24030:SF0">
    <property type="entry name" value="PROTEIN CMSS1"/>
    <property type="match status" value="1"/>
</dbReference>
<dbReference type="GO" id="GO:0030686">
    <property type="term" value="C:90S preribosome"/>
    <property type="evidence" value="ECO:0007669"/>
    <property type="project" value="TreeGrafter"/>
</dbReference>
<dbReference type="PANTHER" id="PTHR24030">
    <property type="entry name" value="PROTEIN CMSS1"/>
    <property type="match status" value="1"/>
</dbReference>
<comment type="caution">
    <text evidence="2">The sequence shown here is derived from an EMBL/GenBank/DDBJ whole genome shotgun (WGS) entry which is preliminary data.</text>
</comment>
<keyword evidence="3" id="KW-1185">Reference proteome</keyword>